<proteinExistence type="predicted"/>
<dbReference type="WBParaSite" id="nRc.2.0.1.t47322-RA">
    <property type="protein sequence ID" value="nRc.2.0.1.t47322-RA"/>
    <property type="gene ID" value="nRc.2.0.1.g47322"/>
</dbReference>
<sequence>PRSLHHEYYVKFHLWTFYRDAQSCSPPPLSSKRLATVAPRFKNVGMKKFILFFVALRFVNLCRSQQVDKKPILAINSLEFQ</sequence>
<evidence type="ECO:0000313" key="1">
    <source>
        <dbReference type="Proteomes" id="UP000887565"/>
    </source>
</evidence>
<dbReference type="Proteomes" id="UP000887565">
    <property type="component" value="Unplaced"/>
</dbReference>
<organism evidence="1 2">
    <name type="scientific">Romanomermis culicivorax</name>
    <name type="common">Nematode worm</name>
    <dbReference type="NCBI Taxonomy" id="13658"/>
    <lineage>
        <taxon>Eukaryota</taxon>
        <taxon>Metazoa</taxon>
        <taxon>Ecdysozoa</taxon>
        <taxon>Nematoda</taxon>
        <taxon>Enoplea</taxon>
        <taxon>Dorylaimia</taxon>
        <taxon>Mermithida</taxon>
        <taxon>Mermithoidea</taxon>
        <taxon>Mermithidae</taxon>
        <taxon>Romanomermis</taxon>
    </lineage>
</organism>
<evidence type="ECO:0000313" key="2">
    <source>
        <dbReference type="WBParaSite" id="nRc.2.0.1.t47322-RA"/>
    </source>
</evidence>
<name>A0A915L914_ROMCU</name>
<keyword evidence="1" id="KW-1185">Reference proteome</keyword>
<accession>A0A915L914</accession>
<reference evidence="2" key="1">
    <citation type="submission" date="2022-11" db="UniProtKB">
        <authorList>
            <consortium name="WormBaseParasite"/>
        </authorList>
    </citation>
    <scope>IDENTIFICATION</scope>
</reference>
<dbReference type="AlphaFoldDB" id="A0A915L914"/>
<protein>
    <submittedName>
        <fullName evidence="2">Uncharacterized protein</fullName>
    </submittedName>
</protein>